<dbReference type="PRINTS" id="PR00455">
    <property type="entry name" value="HTHTETR"/>
</dbReference>
<evidence type="ECO:0000256" key="2">
    <source>
        <dbReference type="ARBA" id="ARBA00023125"/>
    </source>
</evidence>
<organism evidence="7">
    <name type="scientific">Streptomyces rishiriensis</name>
    <dbReference type="NCBI Taxonomy" id="68264"/>
    <lineage>
        <taxon>Bacteria</taxon>
        <taxon>Bacillati</taxon>
        <taxon>Actinomycetota</taxon>
        <taxon>Actinomycetes</taxon>
        <taxon>Kitasatosporales</taxon>
        <taxon>Streptomycetaceae</taxon>
        <taxon>Streptomyces</taxon>
    </lineage>
</organism>
<proteinExistence type="predicted"/>
<accession>B0LIZ7</accession>
<dbReference type="PANTHER" id="PTHR30055:SF234">
    <property type="entry name" value="HTH-TYPE TRANSCRIPTIONAL REGULATOR BETI"/>
    <property type="match status" value="1"/>
</dbReference>
<reference evidence="7" key="1">
    <citation type="submission" date="2007-09" db="EMBL/GenBank/DDBJ databases">
        <authorList>
            <person name="Zhang X.J."/>
            <person name="Alemany L.B."/>
            <person name="Fiedler H.-P."/>
            <person name="Goodfellow M."/>
            <person name="Parry R.J."/>
        </authorList>
    </citation>
    <scope>NUCLEOTIDE SEQUENCE</scope>
    <source>
        <strain evidence="7">MJ773-88K4</strain>
    </source>
</reference>
<dbReference type="InterPro" id="IPR036271">
    <property type="entry name" value="Tet_transcr_reg_TetR-rel_C_sf"/>
</dbReference>
<reference evidence="7" key="2">
    <citation type="journal article" date="2008" name="Antimicrob. Agents Chemother.">
        <title>Biosynthetic investigations of lactonamycin and lactonamycin z: cloning of the biosynthetic gene clusters and discovery of an unusual starter unit.</title>
        <authorList>
            <person name="Zhang X."/>
            <person name="Alemany L.B."/>
            <person name="Fiedler H.P."/>
            <person name="Goodfellow M."/>
            <person name="Parry R.J."/>
        </authorList>
    </citation>
    <scope>NUCLEOTIDE SEQUENCE</scope>
    <source>
        <strain evidence="7">MJ773-88K4</strain>
    </source>
</reference>
<keyword evidence="1" id="KW-0805">Transcription regulation</keyword>
<feature type="domain" description="HTH tetR-type" evidence="6">
    <location>
        <begin position="8"/>
        <end position="68"/>
    </location>
</feature>
<dbReference type="SUPFAM" id="SSF48498">
    <property type="entry name" value="Tetracyclin repressor-like, C-terminal domain"/>
    <property type="match status" value="1"/>
</dbReference>
<dbReference type="PANTHER" id="PTHR30055">
    <property type="entry name" value="HTH-TYPE TRANSCRIPTIONAL REGULATOR RUTR"/>
    <property type="match status" value="1"/>
</dbReference>
<evidence type="ECO:0000256" key="3">
    <source>
        <dbReference type="ARBA" id="ARBA00023163"/>
    </source>
</evidence>
<feature type="region of interest" description="Disordered" evidence="5">
    <location>
        <begin position="139"/>
        <end position="160"/>
    </location>
</feature>
<dbReference type="SMR" id="B0LIZ7"/>
<sequence length="160" mass="17291">MARQSRAIRTREALEQSAAEVFAREGFVRASLPLISQAAGVSRGALHFHFGSKDDLARAIEKEAGARMERVLARVQENQGRAALQLVVDATHGLMEGVANDAVVRAGFRLDADVARESSVDLWGRWRAWVRAMLVRAERSGGAGGPGCPGSRRGARSSWP</sequence>
<protein>
    <submittedName>
        <fullName evidence="7">Lct14</fullName>
    </submittedName>
</protein>
<evidence type="ECO:0000256" key="1">
    <source>
        <dbReference type="ARBA" id="ARBA00023015"/>
    </source>
</evidence>
<evidence type="ECO:0000313" key="7">
    <source>
        <dbReference type="EMBL" id="ABX71097.1"/>
    </source>
</evidence>
<dbReference type="InterPro" id="IPR023772">
    <property type="entry name" value="DNA-bd_HTH_TetR-type_CS"/>
</dbReference>
<dbReference type="GO" id="GO:0003700">
    <property type="term" value="F:DNA-binding transcription factor activity"/>
    <property type="evidence" value="ECO:0007669"/>
    <property type="project" value="TreeGrafter"/>
</dbReference>
<dbReference type="PROSITE" id="PS01081">
    <property type="entry name" value="HTH_TETR_1"/>
    <property type="match status" value="1"/>
</dbReference>
<dbReference type="EMBL" id="EU147298">
    <property type="protein sequence ID" value="ABX71097.1"/>
    <property type="molecule type" value="Genomic_DNA"/>
</dbReference>
<dbReference type="PROSITE" id="PS50977">
    <property type="entry name" value="HTH_TETR_2"/>
    <property type="match status" value="1"/>
</dbReference>
<dbReference type="Pfam" id="PF00440">
    <property type="entry name" value="TetR_N"/>
    <property type="match status" value="1"/>
</dbReference>
<dbReference type="InterPro" id="IPR050109">
    <property type="entry name" value="HTH-type_TetR-like_transc_reg"/>
</dbReference>
<dbReference type="InterPro" id="IPR009057">
    <property type="entry name" value="Homeodomain-like_sf"/>
</dbReference>
<keyword evidence="2 4" id="KW-0238">DNA-binding</keyword>
<evidence type="ECO:0000256" key="5">
    <source>
        <dbReference type="SAM" id="MobiDB-lite"/>
    </source>
</evidence>
<keyword evidence="3" id="KW-0804">Transcription</keyword>
<evidence type="ECO:0000256" key="4">
    <source>
        <dbReference type="PROSITE-ProRule" id="PRU00335"/>
    </source>
</evidence>
<feature type="compositionally biased region" description="Low complexity" evidence="5">
    <location>
        <begin position="149"/>
        <end position="160"/>
    </location>
</feature>
<name>B0LIZ7_STRRH</name>
<dbReference type="SUPFAM" id="SSF46689">
    <property type="entry name" value="Homeodomain-like"/>
    <property type="match status" value="1"/>
</dbReference>
<gene>
    <name evidence="7" type="primary">lct14</name>
</gene>
<dbReference type="GO" id="GO:0000976">
    <property type="term" value="F:transcription cis-regulatory region binding"/>
    <property type="evidence" value="ECO:0007669"/>
    <property type="project" value="TreeGrafter"/>
</dbReference>
<evidence type="ECO:0000259" key="6">
    <source>
        <dbReference type="PROSITE" id="PS50977"/>
    </source>
</evidence>
<dbReference type="Gene3D" id="1.10.357.10">
    <property type="entry name" value="Tetracycline Repressor, domain 2"/>
    <property type="match status" value="1"/>
</dbReference>
<dbReference type="InterPro" id="IPR001647">
    <property type="entry name" value="HTH_TetR"/>
</dbReference>
<dbReference type="AlphaFoldDB" id="B0LIZ7"/>
<feature type="DNA-binding region" description="H-T-H motif" evidence="4">
    <location>
        <begin position="31"/>
        <end position="50"/>
    </location>
</feature>